<dbReference type="AlphaFoldDB" id="A0A075GN79"/>
<dbReference type="Pfam" id="PF09851">
    <property type="entry name" value="SHOCT"/>
    <property type="match status" value="1"/>
</dbReference>
<evidence type="ECO:0000256" key="1">
    <source>
        <dbReference type="SAM" id="MobiDB-lite"/>
    </source>
</evidence>
<name>A0A075GN79_9EURY</name>
<feature type="region of interest" description="Disordered" evidence="1">
    <location>
        <begin position="112"/>
        <end position="141"/>
    </location>
</feature>
<organism evidence="3">
    <name type="scientific">uncultured marine group II/III euryarchaeote KM3_181_H05</name>
    <dbReference type="NCBI Taxonomy" id="1457945"/>
    <lineage>
        <taxon>Archaea</taxon>
        <taxon>Methanobacteriati</taxon>
        <taxon>Methanobacteriota</taxon>
        <taxon>environmental samples</taxon>
    </lineage>
</organism>
<feature type="domain" description="SHOCT" evidence="2">
    <location>
        <begin position="143"/>
        <end position="168"/>
    </location>
</feature>
<protein>
    <recommendedName>
        <fullName evidence="2">SHOCT domain-containing protein</fullName>
    </recommendedName>
</protein>
<dbReference type="EMBL" id="KF900736">
    <property type="protein sequence ID" value="AIF05329.1"/>
    <property type="molecule type" value="Genomic_DNA"/>
</dbReference>
<evidence type="ECO:0000313" key="3">
    <source>
        <dbReference type="EMBL" id="AIF05329.1"/>
    </source>
</evidence>
<dbReference type="InterPro" id="IPR018649">
    <property type="entry name" value="SHOCT"/>
</dbReference>
<feature type="compositionally biased region" description="Basic residues" evidence="1">
    <location>
        <begin position="41"/>
        <end position="64"/>
    </location>
</feature>
<proteinExistence type="predicted"/>
<evidence type="ECO:0000259" key="2">
    <source>
        <dbReference type="Pfam" id="PF09851"/>
    </source>
</evidence>
<sequence>MKNCGACGAPVADSVEKCFKCGSPIRPAEDGPKLMRKFTKGKTVRRVSGKPVRKRPRKAKRKRKVTAEERQLKKLAGGSEGEVAARILRELIDEGAIGKAKAASAEKLVGKLGATLPPSRPKPAPEAEPAVEPTPEAADPKLARLEELGALRDSGVLTDEEFATLKQQMFPGE</sequence>
<feature type="compositionally biased region" description="Low complexity" evidence="1">
    <location>
        <begin position="127"/>
        <end position="137"/>
    </location>
</feature>
<reference evidence="3" key="1">
    <citation type="journal article" date="2014" name="Genome Biol. Evol.">
        <title>Pangenome evidence for extensive interdomain horizontal transfer affecting lineage core and shell genes in uncultured planktonic thaumarchaeota and euryarchaeota.</title>
        <authorList>
            <person name="Deschamps P."/>
            <person name="Zivanovic Y."/>
            <person name="Moreira D."/>
            <person name="Rodriguez-Valera F."/>
            <person name="Lopez-Garcia P."/>
        </authorList>
    </citation>
    <scope>NUCLEOTIDE SEQUENCE</scope>
</reference>
<feature type="region of interest" description="Disordered" evidence="1">
    <location>
        <begin position="41"/>
        <end position="70"/>
    </location>
</feature>
<accession>A0A075GN79</accession>